<organism evidence="5 6">
    <name type="scientific">Paenibacillus faecis</name>
    <dbReference type="NCBI Taxonomy" id="862114"/>
    <lineage>
        <taxon>Bacteria</taxon>
        <taxon>Bacillati</taxon>
        <taxon>Bacillota</taxon>
        <taxon>Bacilli</taxon>
        <taxon>Bacillales</taxon>
        <taxon>Paenibacillaceae</taxon>
        <taxon>Paenibacillus</taxon>
    </lineage>
</organism>
<dbReference type="SUPFAM" id="SSF52540">
    <property type="entry name" value="P-loop containing nucleoside triphosphate hydrolases"/>
    <property type="match status" value="1"/>
</dbReference>
<keyword evidence="3" id="KW-0472">Membrane</keyword>
<feature type="transmembrane region" description="Helical" evidence="3">
    <location>
        <begin position="527"/>
        <end position="545"/>
    </location>
</feature>
<evidence type="ECO:0000313" key="6">
    <source>
        <dbReference type="Proteomes" id="UP000325218"/>
    </source>
</evidence>
<dbReference type="Pfam" id="PF13514">
    <property type="entry name" value="AAA_27"/>
    <property type="match status" value="1"/>
</dbReference>
<keyword evidence="3" id="KW-1133">Transmembrane helix</keyword>
<dbReference type="PANTHER" id="PTHR41259">
    <property type="entry name" value="DOUBLE-STRAND BREAK REPAIR RAD50 ATPASE, PUTATIVE-RELATED"/>
    <property type="match status" value="1"/>
</dbReference>
<feature type="transmembrane region" description="Helical" evidence="3">
    <location>
        <begin position="502"/>
        <end position="521"/>
    </location>
</feature>
<accession>A0A5D0CXT7</accession>
<evidence type="ECO:0000256" key="2">
    <source>
        <dbReference type="SAM" id="MobiDB-lite"/>
    </source>
</evidence>
<feature type="region of interest" description="Disordered" evidence="2">
    <location>
        <begin position="92"/>
        <end position="117"/>
    </location>
</feature>
<keyword evidence="3" id="KW-0812">Transmembrane</keyword>
<reference evidence="5 6" key="1">
    <citation type="submission" date="2019-08" db="EMBL/GenBank/DDBJ databases">
        <title>Genome sequencing of Paenibacillus faecis DSM 23593(T).</title>
        <authorList>
            <person name="Kook J.-K."/>
            <person name="Park S.-N."/>
            <person name="Lim Y.K."/>
        </authorList>
    </citation>
    <scope>NUCLEOTIDE SEQUENCE [LARGE SCALE GENOMIC DNA]</scope>
    <source>
        <strain evidence="5 6">DSM 23593</strain>
    </source>
</reference>
<proteinExistence type="predicted"/>
<keyword evidence="1" id="KW-0175">Coiled coil</keyword>
<dbReference type="EMBL" id="VSDO01000001">
    <property type="protein sequence ID" value="TYA14811.1"/>
    <property type="molecule type" value="Genomic_DNA"/>
</dbReference>
<gene>
    <name evidence="5" type="ORF">FRY98_03845</name>
</gene>
<sequence length="1068" mass="119991">MRLEKLQIQGFGRLEHKEIEFKGPVTVLYGPNEAGKSTLLGFVRAMLFGIPSRTYGAMRYEPLRGGAHGGMLTLRDSEGSLWTIERYARSREGASPAGGRGDRLRITRTGPGGELREPAQEELERELLGGMSKEMFRQLFAISLSELQEVSALQSEEMSRFLFHAGIGGGAAVLRGEKKLAQEMDKLYRPRGRNQEMAGIIQSIEQLERRAAAAKALLPRYREVLKELEEVGADLDAGEAELERRAAEALRLEKAAATRADWLRREALRAELAELPERATFPEQGLSRWERLQEEKARLELEAAELLRKRAVLQGELEAVQPDLALLEQEAGIRSLAGRLERYESGIREAAELRSEAEQLRNRLEHVLRSIHPDWTADDLRAFGGTVGEKEAVRRFTARFQEHDKTVDLLHHERMKLEREASSLEAVHAGALDQLQASAGAGRRQFGDVVPEDRNEVRRLWSEIQGLLDRWRAAASSVQEMRRSAEAEAAAKAHVRGFQQRLLGVSAVLTVLLPILLWLVAHSGWSALLGGAVLLVIDAYLLLALREPGGRKPRQRRRGGRMLSEPVASPEELRLREILPRLIASPLTAAGTQGVAASLAEPARWDEEERALRRLMEQWQLWDQRHTALEAAAADARRKTAGKLDELAGLQRELARKETEFAGLAREWEDWLRERRLPGDLSPEAAMDVFRLAEQGREWLSRLEALSAKLAASKLEADAFEREGRALFGELPEAESAGPGAMAAFVRRAMAELDIQLELQAKQQRLTDRLAPIEEELDRRKDRLEAIAAAERHLIDESGAANGEMYLRFGAEADKREKLMAELRQAELVLFGTMGEAERRRLEELQRDYEEGMLLRMSEEAGKRLHEAKQHRQLLIERRGRLLQEKETLEQRGLEDDVNQQLAERQAALGEAFDRYAVLAVCQELIARVRNIYEEERQPVVLRKASRYFEKMTGGAYSRILVKMGSQELMAEHRDAGPVSSSYLSRGTAEQLFLAMRLALSEAVSGRESLPLLLDDLFVNFDAGRLSGVLSVLKEVSASRQLVLMTCHAHVADGVRSQLGDVQFVELV</sequence>
<dbReference type="OrthoDB" id="9764467at2"/>
<comment type="caution">
    <text evidence="5">The sequence shown here is derived from an EMBL/GenBank/DDBJ whole genome shotgun (WGS) entry which is preliminary data.</text>
</comment>
<dbReference type="InterPro" id="IPR038734">
    <property type="entry name" value="YhaN_AAA"/>
</dbReference>
<dbReference type="RefSeq" id="WP_148450405.1">
    <property type="nucleotide sequence ID" value="NZ_VSDO01000001.1"/>
</dbReference>
<dbReference type="PANTHER" id="PTHR41259:SF1">
    <property type="entry name" value="DOUBLE-STRAND BREAK REPAIR RAD50 ATPASE, PUTATIVE-RELATED"/>
    <property type="match status" value="1"/>
</dbReference>
<dbReference type="Gene3D" id="3.40.50.300">
    <property type="entry name" value="P-loop containing nucleotide triphosphate hydrolases"/>
    <property type="match status" value="2"/>
</dbReference>
<dbReference type="InterPro" id="IPR027417">
    <property type="entry name" value="P-loop_NTPase"/>
</dbReference>
<keyword evidence="6" id="KW-1185">Reference proteome</keyword>
<feature type="coiled-coil region" evidence="1">
    <location>
        <begin position="197"/>
        <end position="231"/>
    </location>
</feature>
<name>A0A5D0CXT7_9BACL</name>
<feature type="coiled-coil region" evidence="1">
    <location>
        <begin position="289"/>
        <end position="316"/>
    </location>
</feature>
<evidence type="ECO:0000256" key="3">
    <source>
        <dbReference type="SAM" id="Phobius"/>
    </source>
</evidence>
<protein>
    <submittedName>
        <fullName evidence="5">AAA family ATPase</fullName>
    </submittedName>
</protein>
<dbReference type="Proteomes" id="UP000325218">
    <property type="component" value="Unassembled WGS sequence"/>
</dbReference>
<dbReference type="AlphaFoldDB" id="A0A5D0CXT7"/>
<evidence type="ECO:0000256" key="1">
    <source>
        <dbReference type="SAM" id="Coils"/>
    </source>
</evidence>
<evidence type="ECO:0000259" key="4">
    <source>
        <dbReference type="Pfam" id="PF13514"/>
    </source>
</evidence>
<feature type="coiled-coil region" evidence="1">
    <location>
        <begin position="340"/>
        <end position="370"/>
    </location>
</feature>
<evidence type="ECO:0000313" key="5">
    <source>
        <dbReference type="EMBL" id="TYA14811.1"/>
    </source>
</evidence>
<feature type="domain" description="YhaN AAA" evidence="4">
    <location>
        <begin position="1"/>
        <end position="214"/>
    </location>
</feature>